<keyword evidence="4" id="KW-1185">Reference proteome</keyword>
<dbReference type="HOGENOM" id="CLU_050192_2_3_10"/>
<evidence type="ECO:0000313" key="4">
    <source>
        <dbReference type="Proteomes" id="UP000002772"/>
    </source>
</evidence>
<reference evidence="4" key="1">
    <citation type="journal article" date="2011" name="Stand. Genomic Sci.">
        <title>Non-contiguous finished genome sequence of the opportunistic oral pathogen Prevotella multisaccharivorax type strain (PPPA20).</title>
        <authorList>
            <person name="Pati A."/>
            <person name="Gronow S."/>
            <person name="Lu M."/>
            <person name="Lapidus A."/>
            <person name="Nolan M."/>
            <person name="Lucas S."/>
            <person name="Hammon N."/>
            <person name="Deshpande S."/>
            <person name="Cheng J.F."/>
            <person name="Tapia R."/>
            <person name="Han C."/>
            <person name="Goodwin L."/>
            <person name="Pitluck S."/>
            <person name="Liolios K."/>
            <person name="Pagani I."/>
            <person name="Mavromatis K."/>
            <person name="Mikhailova N."/>
            <person name="Huntemann M."/>
            <person name="Chen A."/>
            <person name="Palaniappan K."/>
            <person name="Land M."/>
            <person name="Hauser L."/>
            <person name="Detter J.C."/>
            <person name="Brambilla E.M."/>
            <person name="Rohde M."/>
            <person name="Goker M."/>
            <person name="Woyke T."/>
            <person name="Bristow J."/>
            <person name="Eisen J.A."/>
            <person name="Markowitz V."/>
            <person name="Hugenholtz P."/>
            <person name="Kyrpides N.C."/>
            <person name="Klenk H.P."/>
            <person name="Ivanova N."/>
        </authorList>
    </citation>
    <scope>NUCLEOTIDE SEQUENCE [LARGE SCALE GENOMIC DNA]</scope>
    <source>
        <strain evidence="4">DSM 17128</strain>
    </source>
</reference>
<dbReference type="Proteomes" id="UP000002772">
    <property type="component" value="Unassembled WGS sequence"/>
</dbReference>
<name>F8N9A2_9BACT</name>
<dbReference type="InterPro" id="IPR006860">
    <property type="entry name" value="FecR"/>
</dbReference>
<dbReference type="AlphaFoldDB" id="F8N9A2"/>
<evidence type="ECO:0000313" key="3">
    <source>
        <dbReference type="EMBL" id="EGN57711.1"/>
    </source>
</evidence>
<dbReference type="Pfam" id="PF16344">
    <property type="entry name" value="FecR_C"/>
    <property type="match status" value="1"/>
</dbReference>
<dbReference type="Pfam" id="PF04773">
    <property type="entry name" value="FecR"/>
    <property type="match status" value="1"/>
</dbReference>
<gene>
    <name evidence="3" type="ORF">Premu_2329</name>
</gene>
<dbReference type="eggNOG" id="COG3712">
    <property type="taxonomic scope" value="Bacteria"/>
</dbReference>
<proteinExistence type="predicted"/>
<protein>
    <submittedName>
        <fullName evidence="3">Anti-FecI sigma factor, FecR</fullName>
    </submittedName>
</protein>
<organism evidence="3 4">
    <name type="scientific">Hallella multisaccharivorax DSM 17128</name>
    <dbReference type="NCBI Taxonomy" id="688246"/>
    <lineage>
        <taxon>Bacteria</taxon>
        <taxon>Pseudomonadati</taxon>
        <taxon>Bacteroidota</taxon>
        <taxon>Bacteroidia</taxon>
        <taxon>Bacteroidales</taxon>
        <taxon>Prevotellaceae</taxon>
        <taxon>Hallella</taxon>
    </lineage>
</organism>
<accession>F8N9A2</accession>
<dbReference type="PANTHER" id="PTHR30273">
    <property type="entry name" value="PERIPLASMIC SIGNAL SENSOR AND SIGMA FACTOR ACTIVATOR FECR-RELATED"/>
    <property type="match status" value="1"/>
</dbReference>
<dbReference type="Gene3D" id="3.55.50.30">
    <property type="match status" value="1"/>
</dbReference>
<evidence type="ECO:0000259" key="1">
    <source>
        <dbReference type="Pfam" id="PF04773"/>
    </source>
</evidence>
<dbReference type="PIRSF" id="PIRSF018266">
    <property type="entry name" value="FecR"/>
    <property type="match status" value="1"/>
</dbReference>
<dbReference type="InterPro" id="IPR032508">
    <property type="entry name" value="FecR_C"/>
</dbReference>
<dbReference type="InterPro" id="IPR012373">
    <property type="entry name" value="Ferrdict_sens_TM"/>
</dbReference>
<dbReference type="RefSeq" id="WP_007575458.1">
    <property type="nucleotide sequence ID" value="NZ_BPTS01000002.1"/>
</dbReference>
<feature type="domain" description="Protein FecR C-terminal" evidence="2">
    <location>
        <begin position="290"/>
        <end position="359"/>
    </location>
</feature>
<feature type="domain" description="FecR protein" evidence="1">
    <location>
        <begin position="151"/>
        <end position="245"/>
    </location>
</feature>
<dbReference type="OrthoDB" id="676789at2"/>
<dbReference type="STRING" id="688246.Premu_2329"/>
<dbReference type="EMBL" id="GL945017">
    <property type="protein sequence ID" value="EGN57711.1"/>
    <property type="molecule type" value="Genomic_DNA"/>
</dbReference>
<dbReference type="GO" id="GO:0016989">
    <property type="term" value="F:sigma factor antagonist activity"/>
    <property type="evidence" value="ECO:0007669"/>
    <property type="project" value="TreeGrafter"/>
</dbReference>
<dbReference type="Gene3D" id="2.60.120.1440">
    <property type="match status" value="1"/>
</dbReference>
<sequence length="360" mass="39717">MMKNTHKEITELIFRCLIGGAPPSDWEALRRWISLSADNARHFRQLQDLWTSSEAVGSLSRFDGTAAFENFRSRVAADGGFCPDEELTAAESVAVDPAADSDPALPPRRSWLSMPVWMRWAAVILIIAGGCWQFYRHGQQSVERQLARISVEAPDGSRTVTTLPDGTRITLNAGSRITYSQSFGLNDRDVVLSGEAYFEVAHHTGKPFSVTTPSMSVRDIGTKFSLADYPNADEAEVALIEGSVELGNRIASGSVVMRKGQHAVISKHDGHLTITDDATNNDVAWTQHELVLDGKSIYAIAHELERDYSVTVTVKNGQLATLHFYGRFDTRLQSLTDVLNALKTTGKLNYNLTGRKVTLY</sequence>
<evidence type="ECO:0000259" key="2">
    <source>
        <dbReference type="Pfam" id="PF16344"/>
    </source>
</evidence>
<dbReference type="PANTHER" id="PTHR30273:SF2">
    <property type="entry name" value="PROTEIN FECR"/>
    <property type="match status" value="1"/>
</dbReference>